<dbReference type="InterPro" id="IPR038717">
    <property type="entry name" value="Tc1-like_DDE_dom"/>
</dbReference>
<comment type="caution">
    <text evidence="2">The sequence shown here is derived from an EMBL/GenBank/DDBJ whole genome shotgun (WGS) entry which is preliminary data.</text>
</comment>
<name>A0A833WGX1_PHYIN</name>
<sequence length="130" mass="14531">MTGVAIPDRTMRSELASMDMSMTEARKHGHEVLYTPPYHPELQPIEMIWGTLKNRIALDPATSLVDLGEKTPAGLNAIGRKEWLGAYKKVQKQEQNYLDKRPPSETIPAPTREELASLALAEYEGVEISL</sequence>
<keyword evidence="2" id="KW-0255">Endonuclease</keyword>
<keyword evidence="2" id="KW-0378">Hydrolase</keyword>
<dbReference type="Pfam" id="PF13358">
    <property type="entry name" value="DDE_3"/>
    <property type="match status" value="1"/>
</dbReference>
<dbReference type="InterPro" id="IPR036397">
    <property type="entry name" value="RNaseH_sf"/>
</dbReference>
<dbReference type="EMBL" id="WSZM01000383">
    <property type="protein sequence ID" value="KAF4034145.1"/>
    <property type="molecule type" value="Genomic_DNA"/>
</dbReference>
<protein>
    <submittedName>
        <fullName evidence="2">DDE superfamily endonuclease</fullName>
    </submittedName>
</protein>
<proteinExistence type="predicted"/>
<accession>A0A833WGX1</accession>
<keyword evidence="3" id="KW-1185">Reference proteome</keyword>
<feature type="domain" description="Tc1-like transposase DDE" evidence="1">
    <location>
        <begin position="22"/>
        <end position="57"/>
    </location>
</feature>
<dbReference type="GO" id="GO:0003676">
    <property type="term" value="F:nucleic acid binding"/>
    <property type="evidence" value="ECO:0007669"/>
    <property type="project" value="InterPro"/>
</dbReference>
<dbReference type="GO" id="GO:0004519">
    <property type="term" value="F:endonuclease activity"/>
    <property type="evidence" value="ECO:0007669"/>
    <property type="project" value="UniProtKB-KW"/>
</dbReference>
<evidence type="ECO:0000313" key="2">
    <source>
        <dbReference type="EMBL" id="KAF4034145.1"/>
    </source>
</evidence>
<evidence type="ECO:0000313" key="3">
    <source>
        <dbReference type="Proteomes" id="UP000602510"/>
    </source>
</evidence>
<dbReference type="Proteomes" id="UP000602510">
    <property type="component" value="Unassembled WGS sequence"/>
</dbReference>
<dbReference type="Gene3D" id="3.30.420.10">
    <property type="entry name" value="Ribonuclease H-like superfamily/Ribonuclease H"/>
    <property type="match status" value="1"/>
</dbReference>
<evidence type="ECO:0000259" key="1">
    <source>
        <dbReference type="Pfam" id="PF13358"/>
    </source>
</evidence>
<gene>
    <name evidence="2" type="ORF">GN244_ATG13901</name>
</gene>
<organism evidence="2 3">
    <name type="scientific">Phytophthora infestans</name>
    <name type="common">Potato late blight agent</name>
    <name type="synonym">Botrytis infestans</name>
    <dbReference type="NCBI Taxonomy" id="4787"/>
    <lineage>
        <taxon>Eukaryota</taxon>
        <taxon>Sar</taxon>
        <taxon>Stramenopiles</taxon>
        <taxon>Oomycota</taxon>
        <taxon>Peronosporomycetes</taxon>
        <taxon>Peronosporales</taxon>
        <taxon>Peronosporaceae</taxon>
        <taxon>Phytophthora</taxon>
    </lineage>
</organism>
<dbReference type="AlphaFoldDB" id="A0A833WGX1"/>
<reference evidence="2" key="1">
    <citation type="submission" date="2020-04" db="EMBL/GenBank/DDBJ databases">
        <title>Hybrid Assembly of Korean Phytophthora infestans isolates.</title>
        <authorList>
            <person name="Prokchorchik M."/>
            <person name="Lee Y."/>
            <person name="Seo J."/>
            <person name="Cho J.-H."/>
            <person name="Park Y.-E."/>
            <person name="Jang D.-C."/>
            <person name="Im J.-S."/>
            <person name="Choi J.-G."/>
            <person name="Park H.-J."/>
            <person name="Lee G.-B."/>
            <person name="Lee Y.-G."/>
            <person name="Hong S.-Y."/>
            <person name="Cho K."/>
            <person name="Sohn K.H."/>
        </authorList>
    </citation>
    <scope>NUCLEOTIDE SEQUENCE</scope>
    <source>
        <strain evidence="2">KR_1_A1</strain>
    </source>
</reference>
<keyword evidence="2" id="KW-0540">Nuclease</keyword>